<evidence type="ECO:0000256" key="11">
    <source>
        <dbReference type="ARBA" id="ARBA00023303"/>
    </source>
</evidence>
<dbReference type="GO" id="GO:0015252">
    <property type="term" value="F:proton channel activity"/>
    <property type="evidence" value="ECO:0007669"/>
    <property type="project" value="InterPro"/>
</dbReference>
<evidence type="ECO:0000256" key="12">
    <source>
        <dbReference type="ARBA" id="ARBA00034430"/>
    </source>
</evidence>
<feature type="transmembrane region" description="Helical" evidence="13">
    <location>
        <begin position="120"/>
        <end position="139"/>
    </location>
</feature>
<evidence type="ECO:0000256" key="13">
    <source>
        <dbReference type="SAM" id="Phobius"/>
    </source>
</evidence>
<evidence type="ECO:0000256" key="8">
    <source>
        <dbReference type="ARBA" id="ARBA00022989"/>
    </source>
</evidence>
<evidence type="ECO:0000256" key="2">
    <source>
        <dbReference type="ARBA" id="ARBA00006920"/>
    </source>
</evidence>
<accession>A0A1T5KY60</accession>
<keyword evidence="6" id="KW-0631">Potassium channel</keyword>
<keyword evidence="7" id="KW-0630">Potassium</keyword>
<evidence type="ECO:0000256" key="3">
    <source>
        <dbReference type="ARBA" id="ARBA00022448"/>
    </source>
</evidence>
<comment type="similarity">
    <text evidence="2">Belongs to the TMEM175 family.</text>
</comment>
<dbReference type="AlphaFoldDB" id="A0A1T5KY60"/>
<reference evidence="14 15" key="1">
    <citation type="submission" date="2017-02" db="EMBL/GenBank/DDBJ databases">
        <authorList>
            <person name="Peterson S.W."/>
        </authorList>
    </citation>
    <scope>NUCLEOTIDE SEQUENCE [LARGE SCALE GENOMIC DNA]</scope>
    <source>
        <strain evidence="14 15">VKM Ac-2059</strain>
    </source>
</reference>
<comment type="catalytic activity">
    <reaction evidence="12">
        <text>K(+)(in) = K(+)(out)</text>
        <dbReference type="Rhea" id="RHEA:29463"/>
        <dbReference type="ChEBI" id="CHEBI:29103"/>
    </reaction>
</comment>
<organism evidence="14 15">
    <name type="scientific">Okibacterium fritillariae</name>
    <dbReference type="NCBI Taxonomy" id="123320"/>
    <lineage>
        <taxon>Bacteria</taxon>
        <taxon>Bacillati</taxon>
        <taxon>Actinomycetota</taxon>
        <taxon>Actinomycetes</taxon>
        <taxon>Micrococcales</taxon>
        <taxon>Microbacteriaceae</taxon>
        <taxon>Okibacterium</taxon>
    </lineage>
</organism>
<keyword evidence="10 13" id="KW-0472">Membrane</keyword>
<feature type="transmembrane region" description="Helical" evidence="13">
    <location>
        <begin position="12"/>
        <end position="33"/>
    </location>
</feature>
<dbReference type="GO" id="GO:0005267">
    <property type="term" value="F:potassium channel activity"/>
    <property type="evidence" value="ECO:0007669"/>
    <property type="project" value="UniProtKB-KW"/>
</dbReference>
<dbReference type="EMBL" id="FUZP01000003">
    <property type="protein sequence ID" value="SKC68726.1"/>
    <property type="molecule type" value="Genomic_DNA"/>
</dbReference>
<keyword evidence="15" id="KW-1185">Reference proteome</keyword>
<name>A0A1T5KY60_9MICO</name>
<keyword evidence="11" id="KW-0407">Ion channel</keyword>
<feature type="transmembrane region" description="Helical" evidence="13">
    <location>
        <begin position="82"/>
        <end position="100"/>
    </location>
</feature>
<dbReference type="PANTHER" id="PTHR31462:SF5">
    <property type="entry name" value="ENDOSOMAL_LYSOSOMAL PROTON CHANNEL TMEM175"/>
    <property type="match status" value="1"/>
</dbReference>
<dbReference type="RefSeq" id="WP_079728684.1">
    <property type="nucleotide sequence ID" value="NZ_FUZP01000003.1"/>
</dbReference>
<evidence type="ECO:0000256" key="7">
    <source>
        <dbReference type="ARBA" id="ARBA00022958"/>
    </source>
</evidence>
<sequence length="207" mass="22731">MAETEVQRGFDRFVFFSDAVVAIAATLLILPLVDRASDLGDQTPDEFLASNGYEIFVFLLSFVVISRFWSAHHRLFTSVRGYTTGLLWLNMLWLITIVFLPFPTELIATAGSNSPTTSALYIGTMLLTSLAGVGMHAIVDRRPDLRFPDATTEPLLPALAMPALMLVALVIAVAVPHVGLLSLLVLFLGTPLEAIANRMMARRSLRR</sequence>
<keyword evidence="3" id="KW-0813">Transport</keyword>
<evidence type="ECO:0000313" key="15">
    <source>
        <dbReference type="Proteomes" id="UP000190857"/>
    </source>
</evidence>
<feature type="transmembrane region" description="Helical" evidence="13">
    <location>
        <begin position="181"/>
        <end position="201"/>
    </location>
</feature>
<dbReference type="Pfam" id="PF06736">
    <property type="entry name" value="TMEM175"/>
    <property type="match status" value="1"/>
</dbReference>
<dbReference type="OrthoDB" id="7626281at2"/>
<feature type="transmembrane region" description="Helical" evidence="13">
    <location>
        <begin position="155"/>
        <end position="175"/>
    </location>
</feature>
<evidence type="ECO:0000313" key="14">
    <source>
        <dbReference type="EMBL" id="SKC68726.1"/>
    </source>
</evidence>
<keyword evidence="8 13" id="KW-1133">Transmembrane helix</keyword>
<dbReference type="STRING" id="123320.SAMN06309945_2667"/>
<gene>
    <name evidence="14" type="ORF">SAMN06309945_2667</name>
</gene>
<keyword evidence="9" id="KW-0406">Ion transport</keyword>
<keyword evidence="5 13" id="KW-0812">Transmembrane</keyword>
<evidence type="ECO:0000256" key="10">
    <source>
        <dbReference type="ARBA" id="ARBA00023136"/>
    </source>
</evidence>
<evidence type="ECO:0000256" key="1">
    <source>
        <dbReference type="ARBA" id="ARBA00004141"/>
    </source>
</evidence>
<evidence type="ECO:0000256" key="4">
    <source>
        <dbReference type="ARBA" id="ARBA00022538"/>
    </source>
</evidence>
<feature type="transmembrane region" description="Helical" evidence="13">
    <location>
        <begin position="53"/>
        <end position="70"/>
    </location>
</feature>
<dbReference type="InterPro" id="IPR010617">
    <property type="entry name" value="TMEM175-like"/>
</dbReference>
<protein>
    <submittedName>
        <fullName evidence="14">Uncharacterized membrane protein</fullName>
    </submittedName>
</protein>
<comment type="subcellular location">
    <subcellularLocation>
        <location evidence="1">Membrane</location>
        <topology evidence="1">Multi-pass membrane protein</topology>
    </subcellularLocation>
</comment>
<evidence type="ECO:0000256" key="5">
    <source>
        <dbReference type="ARBA" id="ARBA00022692"/>
    </source>
</evidence>
<proteinExistence type="inferred from homology"/>
<evidence type="ECO:0000256" key="9">
    <source>
        <dbReference type="ARBA" id="ARBA00023065"/>
    </source>
</evidence>
<dbReference type="Proteomes" id="UP000190857">
    <property type="component" value="Unassembled WGS sequence"/>
</dbReference>
<dbReference type="GO" id="GO:0016020">
    <property type="term" value="C:membrane"/>
    <property type="evidence" value="ECO:0007669"/>
    <property type="project" value="UniProtKB-SubCell"/>
</dbReference>
<evidence type="ECO:0000256" key="6">
    <source>
        <dbReference type="ARBA" id="ARBA00022826"/>
    </source>
</evidence>
<keyword evidence="4" id="KW-0633">Potassium transport</keyword>
<dbReference type="PANTHER" id="PTHR31462">
    <property type="entry name" value="ENDOSOMAL/LYSOSOMAL POTASSIUM CHANNEL TMEM175"/>
    <property type="match status" value="1"/>
</dbReference>